<dbReference type="InterPro" id="IPR016158">
    <property type="entry name" value="Cullin_homology"/>
</dbReference>
<evidence type="ECO:0000259" key="8">
    <source>
        <dbReference type="PROSITE" id="PS50069"/>
    </source>
</evidence>
<gene>
    <name evidence="9" type="ORF">NKR23_g8882</name>
</gene>
<dbReference type="FunFam" id="1.20.1310.10:FF:000033">
    <property type="entry name" value="Anaphase-promoting complex subunit ApcB"/>
    <property type="match status" value="1"/>
</dbReference>
<accession>A0AA38RPM7</accession>
<evidence type="ECO:0000256" key="2">
    <source>
        <dbReference type="ARBA" id="ARBA00022618"/>
    </source>
</evidence>
<dbReference type="Gene3D" id="3.30.230.130">
    <property type="entry name" value="Cullin, Chain C, Domain 2"/>
    <property type="match status" value="1"/>
</dbReference>
<feature type="compositionally biased region" description="Basic and acidic residues" evidence="7">
    <location>
        <begin position="940"/>
        <end position="950"/>
    </location>
</feature>
<comment type="caution">
    <text evidence="9">The sequence shown here is derived from an EMBL/GenBank/DDBJ whole genome shotgun (WGS) entry which is preliminary data.</text>
</comment>
<dbReference type="GO" id="GO:0005680">
    <property type="term" value="C:anaphase-promoting complex"/>
    <property type="evidence" value="ECO:0007669"/>
    <property type="project" value="TreeGrafter"/>
</dbReference>
<evidence type="ECO:0000256" key="6">
    <source>
        <dbReference type="PROSITE-ProRule" id="PRU00330"/>
    </source>
</evidence>
<feature type="compositionally biased region" description="Polar residues" evidence="7">
    <location>
        <begin position="750"/>
        <end position="765"/>
    </location>
</feature>
<comment type="similarity">
    <text evidence="6">Belongs to the cullin family.</text>
</comment>
<name>A0AA38RPM7_9PEZI</name>
<keyword evidence="10" id="KW-1185">Reference proteome</keyword>
<dbReference type="Pfam" id="PF25773">
    <property type="entry name" value="TPR_ANAPC2"/>
    <property type="match status" value="1"/>
</dbReference>
<dbReference type="InterPro" id="IPR014786">
    <property type="entry name" value="ANAPC2_C"/>
</dbReference>
<dbReference type="SUPFAM" id="SSF46785">
    <property type="entry name" value="Winged helix' DNA-binding domain"/>
    <property type="match status" value="1"/>
</dbReference>
<proteinExistence type="inferred from homology"/>
<dbReference type="InterPro" id="IPR059120">
    <property type="entry name" value="Cullin-like_AB"/>
</dbReference>
<dbReference type="SUPFAM" id="SSF75632">
    <property type="entry name" value="Cullin homology domain"/>
    <property type="match status" value="1"/>
</dbReference>
<dbReference type="AlphaFoldDB" id="A0AA38RPM7"/>
<feature type="region of interest" description="Disordered" evidence="7">
    <location>
        <begin position="305"/>
        <end position="333"/>
    </location>
</feature>
<dbReference type="InterPro" id="IPR036317">
    <property type="entry name" value="Cullin_homology_sf"/>
</dbReference>
<dbReference type="PANTHER" id="PTHR45957:SF1">
    <property type="entry name" value="ANAPHASE-PROMOTING COMPLEX SUBUNIT 2"/>
    <property type="match status" value="1"/>
</dbReference>
<evidence type="ECO:0000256" key="1">
    <source>
        <dbReference type="ARBA" id="ARBA00016068"/>
    </source>
</evidence>
<dbReference type="PANTHER" id="PTHR45957">
    <property type="entry name" value="ANAPHASE-PROMOTING COMPLEX SUBUNIT 2"/>
    <property type="match status" value="1"/>
</dbReference>
<reference evidence="9" key="1">
    <citation type="submission" date="2022-07" db="EMBL/GenBank/DDBJ databases">
        <title>Fungi with potential for degradation of polypropylene.</title>
        <authorList>
            <person name="Gostincar C."/>
        </authorList>
    </citation>
    <scope>NUCLEOTIDE SEQUENCE</scope>
    <source>
        <strain evidence="9">EXF-13308</strain>
    </source>
</reference>
<sequence>MTAAAASRWEARRRAVFQSVFQTDISQPTPHSTPSLRFPDQGQVFGDPISRQQLPFSRGGTKGDGDDLATSIDAPLVSASPFLSPSSQPLFRGHAAADDQVKYDRAWHVVTSRLVLPSSVTAEDSFGTLAPESQFHSQDDEVEFNAALRLILNAPTLLPQATHTEDILSWHTQQVRRHFVQHVLPLLSALSGPAMVTGQGYGSDDGYDSHMVVVQSSVQTLEAALRQYFYCLSLIVRGLQRESNDIYAGSPPILGAGEPPVTPGVIVTRFRRDIHALVSNSASPSLMASLRAVLLRLVSTTLEMPAPRANPNQSDGNRDVGVPEPARPRSDSIRADAARKRLLQLVDALSKVGLAGERFQILFAEIMDSMMTEYVHRSYARLWRTPGKPQAPDGLDKRAARSISLGSAPWCIVLLCDWIENQYARLALEVLSGIEGAGIKHQPGGVSLSDVKKWKEIGVGRLAALRISELYDIVLQWPQSRGGLDDLRASVTTPQRRLQLTDAFSAALERRLLHPACSTLQILQVYIAMIRTFHALDNSKVLLSRVVSSLQIYLCQRDDAVRIVVNGLLASPEEAKQAQLDEAKAEDDASATDTTKVDKTEGTGKLVELAVILNDPSQQRRQPVDDEDLDWDDMEWLPDPVDAGVNYRRPKSEDVIGTLISALGSQDVFIKEFQSTVAERLLSGQPSFDQEIKVLNLLKKRFGEGALQNCDVMIKDIYDSRRVDAVIRRVQGMQPSLQPQLQSRVFGAPTTPSGPSGRSMSSQVETARDQSSDQMPYHARILSRLYWPNIVYDAFLLPNPVAEQQALYNKGYERLKSSRKLAWLDQLGQASVELELKDRTLAVECKTYEAAAIYAFQDPDAADDADVEPVRRTGLQLQEMLGMDEELVFQALEFWESRGVLRQVEADTYAVVETQDTAQHSATHRPGLLTSASAPAALEGDARKPAKERSGTTGAMGAKERERRQLYWQYVVGLLTNSMPVAPLGQIAMMLKMLIAEGFAWSNEELQEFLSEKVADGELELVGGKYKLIKR</sequence>
<evidence type="ECO:0000256" key="4">
    <source>
        <dbReference type="ARBA" id="ARBA00022786"/>
    </source>
</evidence>
<dbReference type="InterPro" id="IPR036388">
    <property type="entry name" value="WH-like_DNA-bd_sf"/>
</dbReference>
<dbReference type="GO" id="GO:0070979">
    <property type="term" value="P:protein K11-linked ubiquitination"/>
    <property type="evidence" value="ECO:0007669"/>
    <property type="project" value="TreeGrafter"/>
</dbReference>
<dbReference type="GO" id="GO:0006511">
    <property type="term" value="P:ubiquitin-dependent protein catabolic process"/>
    <property type="evidence" value="ECO:0007669"/>
    <property type="project" value="InterPro"/>
</dbReference>
<dbReference type="InterPro" id="IPR036390">
    <property type="entry name" value="WH_DNA-bd_sf"/>
</dbReference>
<dbReference type="InterPro" id="IPR044554">
    <property type="entry name" value="ANAPC2"/>
</dbReference>
<keyword evidence="3" id="KW-0498">Mitosis</keyword>
<organism evidence="9 10">
    <name type="scientific">Pleurostoma richardsiae</name>
    <dbReference type="NCBI Taxonomy" id="41990"/>
    <lineage>
        <taxon>Eukaryota</taxon>
        <taxon>Fungi</taxon>
        <taxon>Dikarya</taxon>
        <taxon>Ascomycota</taxon>
        <taxon>Pezizomycotina</taxon>
        <taxon>Sordariomycetes</taxon>
        <taxon>Sordariomycetidae</taxon>
        <taxon>Calosphaeriales</taxon>
        <taxon>Pleurostomataceae</taxon>
        <taxon>Pleurostoma</taxon>
    </lineage>
</organism>
<feature type="domain" description="Cullin family profile" evidence="8">
    <location>
        <begin position="658"/>
        <end position="896"/>
    </location>
</feature>
<dbReference type="SMART" id="SM00182">
    <property type="entry name" value="CULLIN"/>
    <property type="match status" value="1"/>
</dbReference>
<dbReference type="Pfam" id="PF26557">
    <property type="entry name" value="Cullin_AB"/>
    <property type="match status" value="1"/>
</dbReference>
<keyword evidence="2" id="KW-0132">Cell division</keyword>
<evidence type="ECO:0000256" key="3">
    <source>
        <dbReference type="ARBA" id="ARBA00022776"/>
    </source>
</evidence>
<feature type="region of interest" description="Disordered" evidence="7">
    <location>
        <begin position="741"/>
        <end position="773"/>
    </location>
</feature>
<dbReference type="Proteomes" id="UP001174694">
    <property type="component" value="Unassembled WGS sequence"/>
</dbReference>
<dbReference type="Gene3D" id="1.10.10.10">
    <property type="entry name" value="Winged helix-like DNA-binding domain superfamily/Winged helix DNA-binding domain"/>
    <property type="match status" value="1"/>
</dbReference>
<dbReference type="Pfam" id="PF08672">
    <property type="entry name" value="ANAPC2"/>
    <property type="match status" value="1"/>
</dbReference>
<dbReference type="GO" id="GO:0051301">
    <property type="term" value="P:cell division"/>
    <property type="evidence" value="ECO:0007669"/>
    <property type="project" value="UniProtKB-KW"/>
</dbReference>
<dbReference type="EMBL" id="JANBVO010000032">
    <property type="protein sequence ID" value="KAJ9137921.1"/>
    <property type="molecule type" value="Genomic_DNA"/>
</dbReference>
<keyword evidence="4" id="KW-0833">Ubl conjugation pathway</keyword>
<evidence type="ECO:0000256" key="5">
    <source>
        <dbReference type="ARBA" id="ARBA00023306"/>
    </source>
</evidence>
<dbReference type="PROSITE" id="PS50069">
    <property type="entry name" value="CULLIN_2"/>
    <property type="match status" value="1"/>
</dbReference>
<dbReference type="GO" id="GO:0031625">
    <property type="term" value="F:ubiquitin protein ligase binding"/>
    <property type="evidence" value="ECO:0007669"/>
    <property type="project" value="InterPro"/>
</dbReference>
<feature type="region of interest" description="Disordered" evidence="7">
    <location>
        <begin position="918"/>
        <end position="958"/>
    </location>
</feature>
<dbReference type="GO" id="GO:0007091">
    <property type="term" value="P:metaphase/anaphase transition of mitotic cell cycle"/>
    <property type="evidence" value="ECO:0007669"/>
    <property type="project" value="TreeGrafter"/>
</dbReference>
<evidence type="ECO:0000313" key="10">
    <source>
        <dbReference type="Proteomes" id="UP001174694"/>
    </source>
</evidence>
<keyword evidence="5" id="KW-0131">Cell cycle</keyword>
<evidence type="ECO:0000313" key="9">
    <source>
        <dbReference type="EMBL" id="KAJ9137921.1"/>
    </source>
</evidence>
<protein>
    <recommendedName>
        <fullName evidence="1">Anaphase-promoting complex subunit 2</fullName>
    </recommendedName>
</protein>
<dbReference type="Gene3D" id="1.20.1310.10">
    <property type="entry name" value="Cullin Repeats"/>
    <property type="match status" value="1"/>
</dbReference>
<dbReference type="InterPro" id="IPR057975">
    <property type="entry name" value="TPR_ANAPC2"/>
</dbReference>
<dbReference type="SMART" id="SM01013">
    <property type="entry name" value="APC2"/>
    <property type="match status" value="1"/>
</dbReference>
<evidence type="ECO:0000256" key="7">
    <source>
        <dbReference type="SAM" id="MobiDB-lite"/>
    </source>
</evidence>